<proteinExistence type="predicted"/>
<evidence type="ECO:0000313" key="2">
    <source>
        <dbReference type="EMBL" id="KOF69083.1"/>
    </source>
</evidence>
<evidence type="ECO:0000259" key="1">
    <source>
        <dbReference type="PROSITE" id="PS50249"/>
    </source>
</evidence>
<dbReference type="SUPFAM" id="SSF102712">
    <property type="entry name" value="JAB1/MPN domain"/>
    <property type="match status" value="1"/>
</dbReference>
<dbReference type="Gene3D" id="3.40.140.10">
    <property type="entry name" value="Cytidine Deaminase, domain 2"/>
    <property type="match status" value="1"/>
</dbReference>
<sequence length="96" mass="11113">MNKSGLSLVGWYHSHPHRSASPTLRDIDCQMTYQLKMKGVGSVYHPCLGFIIAPYNKSSKKKESTFRAFWVMPPLVEVSDDHWPDYWFNDSTNLFS</sequence>
<reference evidence="2" key="1">
    <citation type="submission" date="2015-07" db="EMBL/GenBank/DDBJ databases">
        <title>MeaNS - Measles Nucleotide Surveillance Program.</title>
        <authorList>
            <person name="Tran T."/>
            <person name="Druce J."/>
        </authorList>
    </citation>
    <scope>NUCLEOTIDE SEQUENCE</scope>
    <source>
        <strain evidence="2">UCB-OBI-ISO-001</strain>
        <tissue evidence="2">Gonad</tissue>
    </source>
</reference>
<dbReference type="InterPro" id="IPR000555">
    <property type="entry name" value="JAMM/MPN+_dom"/>
</dbReference>
<dbReference type="PROSITE" id="PS50249">
    <property type="entry name" value="MPN"/>
    <property type="match status" value="1"/>
</dbReference>
<gene>
    <name evidence="2" type="ORF">OCBIM_22005684mg</name>
</gene>
<organism evidence="2">
    <name type="scientific">Octopus bimaculoides</name>
    <name type="common">California two-spotted octopus</name>
    <dbReference type="NCBI Taxonomy" id="37653"/>
    <lineage>
        <taxon>Eukaryota</taxon>
        <taxon>Metazoa</taxon>
        <taxon>Spiralia</taxon>
        <taxon>Lophotrochozoa</taxon>
        <taxon>Mollusca</taxon>
        <taxon>Cephalopoda</taxon>
        <taxon>Coleoidea</taxon>
        <taxon>Octopodiformes</taxon>
        <taxon>Octopoda</taxon>
        <taxon>Incirrata</taxon>
        <taxon>Octopodidae</taxon>
        <taxon>Octopus</taxon>
    </lineage>
</organism>
<dbReference type="InterPro" id="IPR037518">
    <property type="entry name" value="MPN"/>
</dbReference>
<dbReference type="PANTHER" id="PTHR10410">
    <property type="entry name" value="EUKARYOTIC TRANSLATION INITIATION FACTOR 3 -RELATED"/>
    <property type="match status" value="1"/>
</dbReference>
<dbReference type="InterPro" id="IPR050242">
    <property type="entry name" value="JAMM_MPN+_peptidase_M67A"/>
</dbReference>
<feature type="domain" description="MPN" evidence="1">
    <location>
        <begin position="1"/>
        <end position="71"/>
    </location>
</feature>
<dbReference type="OrthoDB" id="167806at2759"/>
<dbReference type="Pfam" id="PF01398">
    <property type="entry name" value="JAB"/>
    <property type="match status" value="1"/>
</dbReference>
<dbReference type="EMBL" id="KQ425709">
    <property type="protein sequence ID" value="KOF69083.1"/>
    <property type="molecule type" value="Genomic_DNA"/>
</dbReference>
<dbReference type="GO" id="GO:0008237">
    <property type="term" value="F:metallopeptidase activity"/>
    <property type="evidence" value="ECO:0007669"/>
    <property type="project" value="InterPro"/>
</dbReference>
<name>A0A0L8FWK2_OCTBM</name>
<dbReference type="AlphaFoldDB" id="A0A0L8FWK2"/>
<dbReference type="STRING" id="37653.A0A0L8FWK2"/>
<dbReference type="OMA" id="KKESTFR"/>
<accession>A0A0L8FWK2</accession>
<protein>
    <recommendedName>
        <fullName evidence="1">MPN domain-containing protein</fullName>
    </recommendedName>
</protein>